<dbReference type="InterPro" id="IPR008894">
    <property type="entry name" value="QdtA_cupin_dom"/>
</dbReference>
<dbReference type="Pfam" id="PF05523">
    <property type="entry name" value="FdtA"/>
    <property type="match status" value="1"/>
</dbReference>
<name>A0ABQ3I6H6_9BACT</name>
<comment type="caution">
    <text evidence="2">The sequence shown here is derived from an EMBL/GenBank/DDBJ whole genome shotgun (WGS) entry which is preliminary data.</text>
</comment>
<dbReference type="Gene3D" id="2.60.120.10">
    <property type="entry name" value="Jelly Rolls"/>
    <property type="match status" value="1"/>
</dbReference>
<dbReference type="CDD" id="cd20292">
    <property type="entry name" value="cupin_QdtA-like"/>
    <property type="match status" value="1"/>
</dbReference>
<dbReference type="InterPro" id="IPR011051">
    <property type="entry name" value="RmlC_Cupin_sf"/>
</dbReference>
<dbReference type="InterPro" id="IPR014710">
    <property type="entry name" value="RmlC-like_jellyroll"/>
</dbReference>
<sequence>MPKIEDIRGNLTFFEVGSNFPFEIKRVHWIYDVPGDEERGGHALRHSHEVIIALSGSFDVEVFNGKDFDIFPLRRSYKALYVPNLCWRKLTNFSTNSLALIASSNFFDKTEYIYSIKELANDSEFKKKYGL</sequence>
<proteinExistence type="predicted"/>
<evidence type="ECO:0000313" key="2">
    <source>
        <dbReference type="EMBL" id="GHE68566.1"/>
    </source>
</evidence>
<reference evidence="3" key="1">
    <citation type="journal article" date="2019" name="Int. J. Syst. Evol. Microbiol.">
        <title>The Global Catalogue of Microorganisms (GCM) 10K type strain sequencing project: providing services to taxonomists for standard genome sequencing and annotation.</title>
        <authorList>
            <consortium name="The Broad Institute Genomics Platform"/>
            <consortium name="The Broad Institute Genome Sequencing Center for Infectious Disease"/>
            <person name="Wu L."/>
            <person name="Ma J."/>
        </authorList>
    </citation>
    <scope>NUCLEOTIDE SEQUENCE [LARGE SCALE GENOMIC DNA]</scope>
    <source>
        <strain evidence="3">CGMCC 1.15111</strain>
    </source>
</reference>
<gene>
    <name evidence="2" type="ORF">GCM10011340_25450</name>
</gene>
<dbReference type="SUPFAM" id="SSF51182">
    <property type="entry name" value="RmlC-like cupins"/>
    <property type="match status" value="1"/>
</dbReference>
<keyword evidence="3" id="KW-1185">Reference proteome</keyword>
<organism evidence="2 3">
    <name type="scientific">Roseivirga thermotolerans</name>
    <dbReference type="NCBI Taxonomy" id="1758176"/>
    <lineage>
        <taxon>Bacteria</taxon>
        <taxon>Pseudomonadati</taxon>
        <taxon>Bacteroidota</taxon>
        <taxon>Cytophagia</taxon>
        <taxon>Cytophagales</taxon>
        <taxon>Roseivirgaceae</taxon>
        <taxon>Roseivirga</taxon>
    </lineage>
</organism>
<evidence type="ECO:0000313" key="3">
    <source>
        <dbReference type="Proteomes" id="UP000658258"/>
    </source>
</evidence>
<evidence type="ECO:0000259" key="1">
    <source>
        <dbReference type="Pfam" id="PF05523"/>
    </source>
</evidence>
<feature type="domain" description="Sugar 3,4-ketoisomerase QdtA cupin" evidence="1">
    <location>
        <begin position="1"/>
        <end position="120"/>
    </location>
</feature>
<accession>A0ABQ3I6H6</accession>
<dbReference type="RefSeq" id="WP_229838674.1">
    <property type="nucleotide sequence ID" value="NZ_BNAG01000003.1"/>
</dbReference>
<protein>
    <recommendedName>
        <fullName evidence="1">Sugar 3,4-ketoisomerase QdtA cupin domain-containing protein</fullName>
    </recommendedName>
</protein>
<dbReference type="Proteomes" id="UP000658258">
    <property type="component" value="Unassembled WGS sequence"/>
</dbReference>
<dbReference type="EMBL" id="BNAG01000003">
    <property type="protein sequence ID" value="GHE68566.1"/>
    <property type="molecule type" value="Genomic_DNA"/>
</dbReference>